<dbReference type="AlphaFoldDB" id="A0A1I3LBJ6"/>
<dbReference type="RefSeq" id="WP_074931973.1">
    <property type="nucleotide sequence ID" value="NZ_FORI01000006.1"/>
</dbReference>
<dbReference type="OrthoDB" id="5502211at2"/>
<dbReference type="PANTHER" id="PTHR13369:SF3">
    <property type="entry name" value="METHYLTRANSFERASE DOMAIN-CONTAINING PROTEIN"/>
    <property type="match status" value="1"/>
</dbReference>
<sequence length="413" mass="46362">MILSVTLSKPGANIAEKLGREYQKIKIKLVNTADGASYQAEMFTKTQVFHQKFSESQLEDFLKENSGITFKNVVTRTDTEEITLLTNKKGKTTELRKKISLKGGSFESLNHRQSADSLKILPAGGFDKLNHRKNYLLPEGKPVPFLVLLGIMNDEGKVISSRYDKFRQINRFLEFIDDILSEFEDKTKAGEPIRIADFGCGKSYLTFAVHYFLTQVRHITCEIEGLDLKEEVIKYCNDMAQKLNLKGLIFHTGNIADYSGAHSPDIVITLHACDTATDYALQYAVERGARAILSVPCCQHQINTQLQTRGKAGGATGEVPAEFEPLLKWGIIREKFSSLVTDALRGEWLEQQGYKVQMLEFIDMEHTPKNILIRAIKKNKTGGFDTASSKPTQPPALMTSLGIIPEIFTTRIF</sequence>
<dbReference type="GO" id="GO:0005737">
    <property type="term" value="C:cytoplasm"/>
    <property type="evidence" value="ECO:0007669"/>
    <property type="project" value="TreeGrafter"/>
</dbReference>
<accession>A0A1I3LBJ6</accession>
<dbReference type="GO" id="GO:0008168">
    <property type="term" value="F:methyltransferase activity"/>
    <property type="evidence" value="ECO:0007669"/>
    <property type="project" value="UniProtKB-KW"/>
</dbReference>
<gene>
    <name evidence="2" type="ORF">SAMN04487775_106165</name>
</gene>
<reference evidence="3" key="1">
    <citation type="submission" date="2016-10" db="EMBL/GenBank/DDBJ databases">
        <authorList>
            <person name="Varghese N."/>
            <person name="Submissions S."/>
        </authorList>
    </citation>
    <scope>NUCLEOTIDE SEQUENCE [LARGE SCALE GENOMIC DNA]</scope>
    <source>
        <strain evidence="3">XBD1002</strain>
    </source>
</reference>
<dbReference type="Pfam" id="PF13679">
    <property type="entry name" value="Methyltransf_32"/>
    <property type="match status" value="1"/>
</dbReference>
<protein>
    <submittedName>
        <fullName evidence="2">Methyltransferase domain-containing protein</fullName>
    </submittedName>
</protein>
<keyword evidence="2" id="KW-0489">Methyltransferase</keyword>
<evidence type="ECO:0000259" key="1">
    <source>
        <dbReference type="Pfam" id="PF13679"/>
    </source>
</evidence>
<dbReference type="CDD" id="cd02440">
    <property type="entry name" value="AdoMet_MTases"/>
    <property type="match status" value="1"/>
</dbReference>
<dbReference type="InterPro" id="IPR025714">
    <property type="entry name" value="Methyltranfer_dom"/>
</dbReference>
<keyword evidence="3" id="KW-1185">Reference proteome</keyword>
<evidence type="ECO:0000313" key="3">
    <source>
        <dbReference type="Proteomes" id="UP000182737"/>
    </source>
</evidence>
<dbReference type="GO" id="GO:0032259">
    <property type="term" value="P:methylation"/>
    <property type="evidence" value="ECO:0007669"/>
    <property type="project" value="UniProtKB-KW"/>
</dbReference>
<dbReference type="Proteomes" id="UP000182737">
    <property type="component" value="Unassembled WGS sequence"/>
</dbReference>
<dbReference type="EMBL" id="FORI01000006">
    <property type="protein sequence ID" value="SFI81930.1"/>
    <property type="molecule type" value="Genomic_DNA"/>
</dbReference>
<feature type="domain" description="Methyltransferase" evidence="1">
    <location>
        <begin position="164"/>
        <end position="305"/>
    </location>
</feature>
<dbReference type="Gene3D" id="3.40.50.150">
    <property type="entry name" value="Vaccinia Virus protein VP39"/>
    <property type="match status" value="1"/>
</dbReference>
<dbReference type="PANTHER" id="PTHR13369">
    <property type="match status" value="1"/>
</dbReference>
<organism evidence="2 3">
    <name type="scientific">Treponema bryantii</name>
    <dbReference type="NCBI Taxonomy" id="163"/>
    <lineage>
        <taxon>Bacteria</taxon>
        <taxon>Pseudomonadati</taxon>
        <taxon>Spirochaetota</taxon>
        <taxon>Spirochaetia</taxon>
        <taxon>Spirochaetales</taxon>
        <taxon>Treponemataceae</taxon>
        <taxon>Treponema</taxon>
    </lineage>
</organism>
<dbReference type="InterPro" id="IPR029063">
    <property type="entry name" value="SAM-dependent_MTases_sf"/>
</dbReference>
<keyword evidence="2" id="KW-0808">Transferase</keyword>
<dbReference type="SUPFAM" id="SSF53335">
    <property type="entry name" value="S-adenosyl-L-methionine-dependent methyltransferases"/>
    <property type="match status" value="1"/>
</dbReference>
<proteinExistence type="predicted"/>
<evidence type="ECO:0000313" key="2">
    <source>
        <dbReference type="EMBL" id="SFI81930.1"/>
    </source>
</evidence>
<name>A0A1I3LBJ6_9SPIR</name>